<evidence type="ECO:0000256" key="4">
    <source>
        <dbReference type="ARBA" id="ARBA00023163"/>
    </source>
</evidence>
<dbReference type="RefSeq" id="WP_303303512.1">
    <property type="nucleotide sequence ID" value="NZ_BAABDA010000028.1"/>
</dbReference>
<evidence type="ECO:0000313" key="6">
    <source>
        <dbReference type="EMBL" id="MDO5976240.1"/>
    </source>
</evidence>
<dbReference type="InterPro" id="IPR013324">
    <property type="entry name" value="RNA_pol_sigma_r3/r4-like"/>
</dbReference>
<dbReference type="InterPro" id="IPR007627">
    <property type="entry name" value="RNA_pol_sigma70_r2"/>
</dbReference>
<dbReference type="InterPro" id="IPR013325">
    <property type="entry name" value="RNA_pol_sigma_r2"/>
</dbReference>
<dbReference type="Gene3D" id="1.10.1740.10">
    <property type="match status" value="1"/>
</dbReference>
<evidence type="ECO:0000256" key="1">
    <source>
        <dbReference type="ARBA" id="ARBA00010641"/>
    </source>
</evidence>
<dbReference type="InterPro" id="IPR014284">
    <property type="entry name" value="RNA_pol_sigma-70_dom"/>
</dbReference>
<keyword evidence="2" id="KW-0805">Transcription regulation</keyword>
<evidence type="ECO:0000256" key="2">
    <source>
        <dbReference type="ARBA" id="ARBA00023015"/>
    </source>
</evidence>
<dbReference type="SUPFAM" id="SSF88946">
    <property type="entry name" value="Sigma2 domain of RNA polymerase sigma factors"/>
    <property type="match status" value="1"/>
</dbReference>
<comment type="caution">
    <text evidence="6">The sequence shown here is derived from an EMBL/GenBank/DDBJ whole genome shotgun (WGS) entry which is preliminary data.</text>
</comment>
<dbReference type="InterPro" id="IPR036388">
    <property type="entry name" value="WH-like_DNA-bd_sf"/>
</dbReference>
<keyword evidence="3" id="KW-0731">Sigma factor</keyword>
<gene>
    <name evidence="6" type="ORF">Q4Q40_18735</name>
</gene>
<accession>A0ABT8WTB4</accession>
<feature type="domain" description="RNA polymerase sigma-70 region 2" evidence="5">
    <location>
        <begin position="25"/>
        <end position="94"/>
    </location>
</feature>
<dbReference type="EMBL" id="JAUOEL010000007">
    <property type="protein sequence ID" value="MDO5976240.1"/>
    <property type="molecule type" value="Genomic_DNA"/>
</dbReference>
<dbReference type="Gene3D" id="1.10.10.10">
    <property type="entry name" value="Winged helix-like DNA-binding domain superfamily/Winged helix DNA-binding domain"/>
    <property type="match status" value="1"/>
</dbReference>
<sequence>MTEHSDQLLFNSLKEGSDDDFKKVYNDNRPMFLNFAKKYGIAEEDILDIYQDAYIVFYENIQTGKLAELRSSLATYLMSIGKYMILDKLRKNKKKVDGYQILERVEEVDLELDFFDIIQPKLSKEQVLLKDYFDKLGERCQQILTWFYYKKYNIKEIMSAGNYKSENVVKSQKSRCLKTLKESMIQNINQS</sequence>
<proteinExistence type="inferred from homology"/>
<protein>
    <submittedName>
        <fullName evidence="6">Sigma-70 family RNA polymerase sigma factor</fullName>
    </submittedName>
</protein>
<evidence type="ECO:0000259" key="5">
    <source>
        <dbReference type="Pfam" id="PF04542"/>
    </source>
</evidence>
<comment type="similarity">
    <text evidence="1">Belongs to the sigma-70 factor family. ECF subfamily.</text>
</comment>
<reference evidence="6" key="1">
    <citation type="submission" date="2023-07" db="EMBL/GenBank/DDBJ databases">
        <title>Two novel species in the genus Flavivirga.</title>
        <authorList>
            <person name="Kwon K."/>
        </authorList>
    </citation>
    <scope>NUCLEOTIDE SEQUENCE</scope>
    <source>
        <strain evidence="6">KACC 14158</strain>
    </source>
</reference>
<dbReference type="Proteomes" id="UP001176806">
    <property type="component" value="Unassembled WGS sequence"/>
</dbReference>
<evidence type="ECO:0000256" key="3">
    <source>
        <dbReference type="ARBA" id="ARBA00023082"/>
    </source>
</evidence>
<evidence type="ECO:0000313" key="7">
    <source>
        <dbReference type="Proteomes" id="UP001176806"/>
    </source>
</evidence>
<keyword evidence="4" id="KW-0804">Transcription</keyword>
<dbReference type="PANTHER" id="PTHR43133">
    <property type="entry name" value="RNA POLYMERASE ECF-TYPE SIGMA FACTO"/>
    <property type="match status" value="1"/>
</dbReference>
<dbReference type="Pfam" id="PF04542">
    <property type="entry name" value="Sigma70_r2"/>
    <property type="match status" value="1"/>
</dbReference>
<organism evidence="6 7">
    <name type="scientific">Flavivirga jejuensis</name>
    <dbReference type="NCBI Taxonomy" id="870487"/>
    <lineage>
        <taxon>Bacteria</taxon>
        <taxon>Pseudomonadati</taxon>
        <taxon>Bacteroidota</taxon>
        <taxon>Flavobacteriia</taxon>
        <taxon>Flavobacteriales</taxon>
        <taxon>Flavobacteriaceae</taxon>
        <taxon>Flavivirga</taxon>
    </lineage>
</organism>
<dbReference type="PANTHER" id="PTHR43133:SF46">
    <property type="entry name" value="RNA POLYMERASE SIGMA-70 FACTOR ECF SUBFAMILY"/>
    <property type="match status" value="1"/>
</dbReference>
<dbReference type="InterPro" id="IPR039425">
    <property type="entry name" value="RNA_pol_sigma-70-like"/>
</dbReference>
<name>A0ABT8WTB4_9FLAO</name>
<keyword evidence="7" id="KW-1185">Reference proteome</keyword>
<dbReference type="SUPFAM" id="SSF88659">
    <property type="entry name" value="Sigma3 and sigma4 domains of RNA polymerase sigma factors"/>
    <property type="match status" value="1"/>
</dbReference>
<dbReference type="NCBIfam" id="TIGR02937">
    <property type="entry name" value="sigma70-ECF"/>
    <property type="match status" value="1"/>
</dbReference>